<proteinExistence type="predicted"/>
<sequence length="86" mass="9530">MVRVAGATVCLLNRLTASRKHPAYPFFLFFFFTHFPCFFSGSSNLVTEFTSRISDSVLMGRGSVIFHAAVQCDPQKTVGMPSSMVM</sequence>
<evidence type="ECO:0000256" key="1">
    <source>
        <dbReference type="SAM" id="Phobius"/>
    </source>
</evidence>
<evidence type="ECO:0000313" key="3">
    <source>
        <dbReference type="Proteomes" id="UP000234585"/>
    </source>
</evidence>
<reference evidence="2 3" key="1">
    <citation type="submission" date="2017-12" db="EMBL/GenBank/DDBJ databases">
        <authorList>
            <consortium name="DOE Joint Genome Institute"/>
            <person name="Haridas S."/>
            <person name="Kjaerbolling I."/>
            <person name="Vesth T.C."/>
            <person name="Frisvad J.C."/>
            <person name="Nybo J.L."/>
            <person name="Theobald S."/>
            <person name="Kuo A."/>
            <person name="Bowyer P."/>
            <person name="Matsuda Y."/>
            <person name="Mondo S."/>
            <person name="Lyhne E.K."/>
            <person name="Kogle M.E."/>
            <person name="Clum A."/>
            <person name="Lipzen A."/>
            <person name="Salamov A."/>
            <person name="Ngan C.Y."/>
            <person name="Daum C."/>
            <person name="Chiniquy J."/>
            <person name="Barry K."/>
            <person name="LaButti K."/>
            <person name="Simmons B.A."/>
            <person name="Magnuson J.K."/>
            <person name="Mortensen U.H."/>
            <person name="Larsen T.O."/>
            <person name="Grigoriev I.V."/>
            <person name="Baker S.E."/>
            <person name="Andersen M.R."/>
            <person name="Nordberg H.P."/>
            <person name="Cantor M.N."/>
            <person name="Hua S.X."/>
        </authorList>
    </citation>
    <scope>NUCLEOTIDE SEQUENCE [LARGE SCALE GENOMIC DNA]</scope>
    <source>
        <strain evidence="2 3">CBS 102.13</strain>
    </source>
</reference>
<protein>
    <submittedName>
        <fullName evidence="2">Uncharacterized protein</fullName>
    </submittedName>
</protein>
<keyword evidence="1" id="KW-0472">Membrane</keyword>
<evidence type="ECO:0000313" key="2">
    <source>
        <dbReference type="EMBL" id="PLB33666.1"/>
    </source>
</evidence>
<keyword evidence="3" id="KW-1185">Reference proteome</keyword>
<dbReference type="EMBL" id="KZ559198">
    <property type="protein sequence ID" value="PLB33666.1"/>
    <property type="molecule type" value="Genomic_DNA"/>
</dbReference>
<keyword evidence="1" id="KW-0812">Transmembrane</keyword>
<organism evidence="2 3">
    <name type="scientific">Aspergillus candidus</name>
    <dbReference type="NCBI Taxonomy" id="41067"/>
    <lineage>
        <taxon>Eukaryota</taxon>
        <taxon>Fungi</taxon>
        <taxon>Dikarya</taxon>
        <taxon>Ascomycota</taxon>
        <taxon>Pezizomycotina</taxon>
        <taxon>Eurotiomycetes</taxon>
        <taxon>Eurotiomycetidae</taxon>
        <taxon>Eurotiales</taxon>
        <taxon>Aspergillaceae</taxon>
        <taxon>Aspergillus</taxon>
        <taxon>Aspergillus subgen. Circumdati</taxon>
    </lineage>
</organism>
<dbReference type="AlphaFoldDB" id="A0A2I2EZ65"/>
<keyword evidence="1" id="KW-1133">Transmembrane helix</keyword>
<name>A0A2I2EZ65_ASPCN</name>
<gene>
    <name evidence="2" type="ORF">BDW47DRAFT_113516</name>
</gene>
<dbReference type="RefSeq" id="XP_024667678.1">
    <property type="nucleotide sequence ID" value="XM_024814433.1"/>
</dbReference>
<dbReference type="Proteomes" id="UP000234585">
    <property type="component" value="Unassembled WGS sequence"/>
</dbReference>
<feature type="transmembrane region" description="Helical" evidence="1">
    <location>
        <begin position="27"/>
        <end position="46"/>
    </location>
</feature>
<accession>A0A2I2EZ65</accession>
<dbReference type="GeneID" id="36521593"/>